<accession>A0A3M5WTS4</accession>
<dbReference type="Proteomes" id="UP000271152">
    <property type="component" value="Unassembled WGS sequence"/>
</dbReference>
<dbReference type="AlphaFoldDB" id="A0A3M5WTS4"/>
<sequence length="57" mass="6227">MGCVPEDVRNVIPAEVLAQPIGGTAIMHTHNTLTGMSQKYHIPMWKVPAEENLGEDV</sequence>
<gene>
    <name evidence="1" type="ORF">ALP23_200212</name>
</gene>
<proteinExistence type="predicted"/>
<comment type="caution">
    <text evidence="1">The sequence shown here is derived from an EMBL/GenBank/DDBJ whole genome shotgun (WGS) entry which is preliminary data.</text>
</comment>
<reference evidence="1 2" key="1">
    <citation type="submission" date="2018-08" db="EMBL/GenBank/DDBJ databases">
        <title>Recombination of ecologically and evolutionarily significant loci maintains genetic cohesion in the Pseudomonas syringae species complex.</title>
        <authorList>
            <person name="Dillon M."/>
            <person name="Thakur S."/>
            <person name="Almeida R.N.D."/>
            <person name="Weir B.S."/>
            <person name="Guttman D.S."/>
        </authorList>
    </citation>
    <scope>NUCLEOTIDE SEQUENCE [LARGE SCALE GENOMIC DNA]</scope>
    <source>
        <strain evidence="1 2">ICMP 11947</strain>
    </source>
</reference>
<evidence type="ECO:0000313" key="1">
    <source>
        <dbReference type="EMBL" id="RMU73023.1"/>
    </source>
</evidence>
<evidence type="ECO:0000313" key="2">
    <source>
        <dbReference type="Proteomes" id="UP000271152"/>
    </source>
</evidence>
<organism evidence="1 2">
    <name type="scientific">Pseudomonas syringae pv. apii</name>
    <dbReference type="NCBI Taxonomy" id="81036"/>
    <lineage>
        <taxon>Bacteria</taxon>
        <taxon>Pseudomonadati</taxon>
        <taxon>Pseudomonadota</taxon>
        <taxon>Gammaproteobacteria</taxon>
        <taxon>Pseudomonadales</taxon>
        <taxon>Pseudomonadaceae</taxon>
        <taxon>Pseudomonas</taxon>
    </lineage>
</organism>
<name>A0A3M5WTS4_9PSED</name>
<dbReference type="EMBL" id="RBUG01000072">
    <property type="protein sequence ID" value="RMU73023.1"/>
    <property type="molecule type" value="Genomic_DNA"/>
</dbReference>
<protein>
    <submittedName>
        <fullName evidence="1">Uncharacterized protein</fullName>
    </submittedName>
</protein>